<evidence type="ECO:0000313" key="4">
    <source>
        <dbReference type="Proteomes" id="UP001304895"/>
    </source>
</evidence>
<dbReference type="PANTHER" id="PTHR28535:SF1">
    <property type="entry name" value="PROTEIN ZGRF1"/>
    <property type="match status" value="1"/>
</dbReference>
<feature type="compositionally biased region" description="Polar residues" evidence="1">
    <location>
        <begin position="914"/>
        <end position="925"/>
    </location>
</feature>
<proteinExistence type="predicted"/>
<comment type="caution">
    <text evidence="3">The sequence shown here is derived from an EMBL/GenBank/DDBJ whole genome shotgun (WGS) entry which is preliminary data.</text>
</comment>
<feature type="compositionally biased region" description="Basic and acidic residues" evidence="1">
    <location>
        <begin position="604"/>
        <end position="615"/>
    </location>
</feature>
<reference evidence="3" key="2">
    <citation type="submission" date="2023-05" db="EMBL/GenBank/DDBJ databases">
        <authorList>
            <consortium name="Lawrence Berkeley National Laboratory"/>
            <person name="Steindorff A."/>
            <person name="Hensen N."/>
            <person name="Bonometti L."/>
            <person name="Westerberg I."/>
            <person name="Brannstrom I.O."/>
            <person name="Guillou S."/>
            <person name="Cros-Aarteil S."/>
            <person name="Calhoun S."/>
            <person name="Haridas S."/>
            <person name="Kuo A."/>
            <person name="Mondo S."/>
            <person name="Pangilinan J."/>
            <person name="Riley R."/>
            <person name="Labutti K."/>
            <person name="Andreopoulos B."/>
            <person name="Lipzen A."/>
            <person name="Chen C."/>
            <person name="Yanf M."/>
            <person name="Daum C."/>
            <person name="Ng V."/>
            <person name="Clum A."/>
            <person name="Ohm R."/>
            <person name="Martin F."/>
            <person name="Silar P."/>
            <person name="Natvig D."/>
            <person name="Lalanne C."/>
            <person name="Gautier V."/>
            <person name="Ament-Velasquez S.L."/>
            <person name="Kruys A."/>
            <person name="Hutchinson M.I."/>
            <person name="Powell A.J."/>
            <person name="Barry K."/>
            <person name="Miller A.N."/>
            <person name="Grigoriev I.V."/>
            <person name="Debuchy R."/>
            <person name="Gladieux P."/>
            <person name="Thoren M.H."/>
            <person name="Johannesson H."/>
        </authorList>
    </citation>
    <scope>NUCLEOTIDE SEQUENCE</scope>
    <source>
        <strain evidence="3">CBS 123565</strain>
    </source>
</reference>
<feature type="region of interest" description="Disordered" evidence="1">
    <location>
        <begin position="382"/>
        <end position="689"/>
    </location>
</feature>
<dbReference type="EMBL" id="MU853412">
    <property type="protein sequence ID" value="KAK4133485.1"/>
    <property type="molecule type" value="Genomic_DNA"/>
</dbReference>
<reference evidence="3" key="1">
    <citation type="journal article" date="2023" name="Mol. Phylogenet. Evol.">
        <title>Genome-scale phylogeny and comparative genomics of the fungal order Sordariales.</title>
        <authorList>
            <person name="Hensen N."/>
            <person name="Bonometti L."/>
            <person name="Westerberg I."/>
            <person name="Brannstrom I.O."/>
            <person name="Guillou S."/>
            <person name="Cros-Aarteil S."/>
            <person name="Calhoun S."/>
            <person name="Haridas S."/>
            <person name="Kuo A."/>
            <person name="Mondo S."/>
            <person name="Pangilinan J."/>
            <person name="Riley R."/>
            <person name="LaButti K."/>
            <person name="Andreopoulos B."/>
            <person name="Lipzen A."/>
            <person name="Chen C."/>
            <person name="Yan M."/>
            <person name="Daum C."/>
            <person name="Ng V."/>
            <person name="Clum A."/>
            <person name="Steindorff A."/>
            <person name="Ohm R.A."/>
            <person name="Martin F."/>
            <person name="Silar P."/>
            <person name="Natvig D.O."/>
            <person name="Lalanne C."/>
            <person name="Gautier V."/>
            <person name="Ament-Velasquez S.L."/>
            <person name="Kruys A."/>
            <person name="Hutchinson M.I."/>
            <person name="Powell A.J."/>
            <person name="Barry K."/>
            <person name="Miller A.N."/>
            <person name="Grigoriev I.V."/>
            <person name="Debuchy R."/>
            <person name="Gladieux P."/>
            <person name="Hiltunen Thoren M."/>
            <person name="Johannesson H."/>
        </authorList>
    </citation>
    <scope>NUCLEOTIDE SEQUENCE</scope>
    <source>
        <strain evidence="3">CBS 123565</strain>
    </source>
</reference>
<dbReference type="GO" id="GO:0006302">
    <property type="term" value="P:double-strand break repair"/>
    <property type="evidence" value="ECO:0007669"/>
    <property type="project" value="TreeGrafter"/>
</dbReference>
<dbReference type="InterPro" id="IPR052800">
    <property type="entry name" value="DNA_Repair_Helicase_ZGRF1"/>
</dbReference>
<dbReference type="GO" id="GO:0005634">
    <property type="term" value="C:nucleus"/>
    <property type="evidence" value="ECO:0007669"/>
    <property type="project" value="TreeGrafter"/>
</dbReference>
<evidence type="ECO:0000259" key="2">
    <source>
        <dbReference type="Pfam" id="PF10382"/>
    </source>
</evidence>
<evidence type="ECO:0000313" key="3">
    <source>
        <dbReference type="EMBL" id="KAK4133485.1"/>
    </source>
</evidence>
<evidence type="ECO:0000256" key="1">
    <source>
        <dbReference type="SAM" id="MobiDB-lite"/>
    </source>
</evidence>
<feature type="region of interest" description="Disordered" evidence="1">
    <location>
        <begin position="224"/>
        <end position="315"/>
    </location>
</feature>
<feature type="compositionally biased region" description="Pro residues" evidence="1">
    <location>
        <begin position="522"/>
        <end position="532"/>
    </location>
</feature>
<accession>A0AAN6UIE9</accession>
<feature type="compositionally biased region" description="Polar residues" evidence="1">
    <location>
        <begin position="554"/>
        <end position="571"/>
    </location>
</feature>
<feature type="domain" description="5'-3' DNA helicase ZGRF1-like N-terminal" evidence="2">
    <location>
        <begin position="16"/>
        <end position="97"/>
    </location>
</feature>
<feature type="compositionally biased region" description="Polar residues" evidence="1">
    <location>
        <begin position="488"/>
        <end position="497"/>
    </location>
</feature>
<gene>
    <name evidence="3" type="ORF">BT67DRAFT_51922</name>
</gene>
<feature type="compositionally biased region" description="Basic and acidic residues" evidence="1">
    <location>
        <begin position="164"/>
        <end position="184"/>
    </location>
</feature>
<sequence length="1008" mass="109478">MSSATDSSIGGRSAPVLEFICLFTHDLRRKQKRWQDGRLKYHTFNKRIMVYDDRRNFVGDMHWQCEWELDEGEEVQLERGGVIVQVAECVGRQDQDLSELLDKRAREKEQRQLRVGMHSSLSAASPRTPSSGPRDHFQTRHRPLNQLVGTPTGHHGRALVPKESPFELRQRANEMHNDRTDARPSKRRKHDITPPSKMGYAQSLFGAPLTLSAVPISSALPRRPTVLTPRIQPEVPPRQEEAMPDTKTSREGQRLHSPKANTRPSLPKAFQKSNGSASLPGRDSPESTAATLDRPRPEKVIPGPQMATPTAATLGHHRLDVVRRDVATAARNNSRLASKRPENPPAVRNPPSIIETAQTDVSNGRRVNTRLKLGVSCSKAIVLDDDDDDDDGRPEKMGPGSELLAGTNNTAVSKPQAPSVGRQNMGARPHLPPPPLATELSRVEAPPNEERTELRLKPRQKRGLLLLSEKKNRTKQPKRQDPLARDLTPTSSYSAPQTKAAASEVRPQFGPGTPDLWSTPRPGDPSPSPPVPEYSLLEESPRQPFQEPAGVDSWSRSTCVPEPGQQSTNVPPSLLGPSPEATDKPGDELMNLSPSPKRRRLRRETKTRPRTHMESDETTSSVELIADPTPESGNLKPTRRTRKAKSSSDDVSSKSRKRVLMGEKEASENEELPRVPSRPRLARLNRKSVRSREVIGYVPSSPPVINPAILGEPASEPLGGPGPLLATNGIAIGAADSANPAGTVDGVLSVSDGAGNLAEKTRHPTPSTTSSPEPAPAPKDSSPTNAKMVETVAHDSREDRRRNPTKQQLVDILSPHEPTGGGSEALVVGVNRGDSTELGTVPDVQNIAPETIQLSGGDQKRLATIEAVPLSSQLHKSHILLDEAQHPISDTHDTGVVSCVTDDPNNAPPDLASAGTSRPRITNPASRGRKAALRSDAAGKVPQSILAVEPVQVRTDMRPPAAVPQNVVPDPNERPKRKMTFPGFVSAKSGGGPWSREAHDLLGSARPC</sequence>
<feature type="region of interest" description="Disordered" evidence="1">
    <location>
        <begin position="109"/>
        <end position="198"/>
    </location>
</feature>
<dbReference type="Proteomes" id="UP001304895">
    <property type="component" value="Unassembled WGS sequence"/>
</dbReference>
<protein>
    <recommendedName>
        <fullName evidence="2">5'-3' DNA helicase ZGRF1-like N-terminal domain-containing protein</fullName>
    </recommendedName>
</protein>
<dbReference type="InterPro" id="IPR018838">
    <property type="entry name" value="ZGRF1-like_N"/>
</dbReference>
<feature type="compositionally biased region" description="Polar residues" evidence="1">
    <location>
        <begin position="119"/>
        <end position="131"/>
    </location>
</feature>
<feature type="region of interest" description="Disordered" evidence="1">
    <location>
        <begin position="330"/>
        <end position="361"/>
    </location>
</feature>
<feature type="compositionally biased region" description="Basic and acidic residues" evidence="1">
    <location>
        <begin position="792"/>
        <end position="802"/>
    </location>
</feature>
<dbReference type="AlphaFoldDB" id="A0AAN6UIE9"/>
<feature type="compositionally biased region" description="Basic residues" evidence="1">
    <location>
        <begin position="680"/>
        <end position="689"/>
    </location>
</feature>
<keyword evidence="4" id="KW-1185">Reference proteome</keyword>
<feature type="region of interest" description="Disordered" evidence="1">
    <location>
        <begin position="903"/>
        <end position="939"/>
    </location>
</feature>
<dbReference type="Pfam" id="PF10382">
    <property type="entry name" value="ZGRF1-like_N"/>
    <property type="match status" value="1"/>
</dbReference>
<name>A0AAN6UIE9_9PEZI</name>
<feature type="region of interest" description="Disordered" evidence="1">
    <location>
        <begin position="735"/>
        <end position="827"/>
    </location>
</feature>
<organism evidence="3 4">
    <name type="scientific">Trichocladium antarcticum</name>
    <dbReference type="NCBI Taxonomy" id="1450529"/>
    <lineage>
        <taxon>Eukaryota</taxon>
        <taxon>Fungi</taxon>
        <taxon>Dikarya</taxon>
        <taxon>Ascomycota</taxon>
        <taxon>Pezizomycotina</taxon>
        <taxon>Sordariomycetes</taxon>
        <taxon>Sordariomycetidae</taxon>
        <taxon>Sordariales</taxon>
        <taxon>Chaetomiaceae</taxon>
        <taxon>Trichocladium</taxon>
    </lineage>
</organism>
<feature type="region of interest" description="Disordered" evidence="1">
    <location>
        <begin position="956"/>
        <end position="1008"/>
    </location>
</feature>
<feature type="compositionally biased region" description="Basic and acidic residues" evidence="1">
    <location>
        <begin position="660"/>
        <end position="673"/>
    </location>
</feature>
<feature type="compositionally biased region" description="Acidic residues" evidence="1">
    <location>
        <begin position="383"/>
        <end position="392"/>
    </location>
</feature>
<dbReference type="GO" id="GO:0035861">
    <property type="term" value="C:site of double-strand break"/>
    <property type="evidence" value="ECO:0007669"/>
    <property type="project" value="TreeGrafter"/>
</dbReference>
<dbReference type="PANTHER" id="PTHR28535">
    <property type="entry name" value="ZINC FINGER GRF-TYPE CONTAINING 1"/>
    <property type="match status" value="1"/>
</dbReference>